<comment type="catalytic activity">
    <reaction evidence="1">
        <text>ATP + H2O = ADP + phosphate + H(+)</text>
        <dbReference type="Rhea" id="RHEA:13065"/>
        <dbReference type="ChEBI" id="CHEBI:15377"/>
        <dbReference type="ChEBI" id="CHEBI:15378"/>
        <dbReference type="ChEBI" id="CHEBI:30616"/>
        <dbReference type="ChEBI" id="CHEBI:43474"/>
        <dbReference type="ChEBI" id="CHEBI:456216"/>
        <dbReference type="EC" id="5.6.2.3"/>
    </reaction>
</comment>
<organism evidence="3 4">
    <name type="scientific">Sistotremastrum suecicum HHB10207 ss-3</name>
    <dbReference type="NCBI Taxonomy" id="1314776"/>
    <lineage>
        <taxon>Eukaryota</taxon>
        <taxon>Fungi</taxon>
        <taxon>Dikarya</taxon>
        <taxon>Basidiomycota</taxon>
        <taxon>Agaricomycotina</taxon>
        <taxon>Agaricomycetes</taxon>
        <taxon>Sistotremastrales</taxon>
        <taxon>Sistotremastraceae</taxon>
        <taxon>Sistotremastrum</taxon>
    </lineage>
</organism>
<comment type="cofactor">
    <cofactor evidence="1">
        <name>Mg(2+)</name>
        <dbReference type="ChEBI" id="CHEBI:18420"/>
    </cofactor>
</comment>
<evidence type="ECO:0000259" key="2">
    <source>
        <dbReference type="Pfam" id="PF05970"/>
    </source>
</evidence>
<keyword evidence="1" id="KW-0067">ATP-binding</keyword>
<dbReference type="SUPFAM" id="SSF52540">
    <property type="entry name" value="P-loop containing nucleoside triphosphate hydrolases"/>
    <property type="match status" value="1"/>
</dbReference>
<keyword evidence="1" id="KW-0234">DNA repair</keyword>
<dbReference type="GO" id="GO:0005524">
    <property type="term" value="F:ATP binding"/>
    <property type="evidence" value="ECO:0007669"/>
    <property type="project" value="UniProtKB-KW"/>
</dbReference>
<dbReference type="Pfam" id="PF05970">
    <property type="entry name" value="PIF1"/>
    <property type="match status" value="1"/>
</dbReference>
<sequence>MHPTRTFVQEDIYDYGLYLINRALNVADYNLARLDSPPLSVSLLPKQNWDEIAGNRYIAAQLNYNPDQQRTEAETNLNRMNTDQRAAYDQIMGAYRSGESRLFFLEGPAGTGKTFVYQTVAASVRAEQKIVLCVASSGIAALLLPGGRTAHSTLKIPIDIHAESTCNIPKSGEIASLLRQTKILI</sequence>
<keyword evidence="4" id="KW-1185">Reference proteome</keyword>
<dbReference type="GO" id="GO:0016887">
    <property type="term" value="F:ATP hydrolysis activity"/>
    <property type="evidence" value="ECO:0007669"/>
    <property type="project" value="RHEA"/>
</dbReference>
<comment type="similarity">
    <text evidence="1">Belongs to the helicase family.</text>
</comment>
<keyword evidence="1" id="KW-0233">DNA recombination</keyword>
<evidence type="ECO:0000313" key="3">
    <source>
        <dbReference type="EMBL" id="KZT31451.1"/>
    </source>
</evidence>
<proteinExistence type="inferred from homology"/>
<evidence type="ECO:0000313" key="4">
    <source>
        <dbReference type="Proteomes" id="UP000076798"/>
    </source>
</evidence>
<keyword evidence="1" id="KW-0547">Nucleotide-binding</keyword>
<accession>A0A165WRI2</accession>
<feature type="non-terminal residue" evidence="3">
    <location>
        <position position="185"/>
    </location>
</feature>
<dbReference type="EC" id="5.6.2.3" evidence="1"/>
<dbReference type="Proteomes" id="UP000076798">
    <property type="component" value="Unassembled WGS sequence"/>
</dbReference>
<evidence type="ECO:0000256" key="1">
    <source>
        <dbReference type="RuleBase" id="RU363044"/>
    </source>
</evidence>
<dbReference type="STRING" id="1314776.A0A165WRI2"/>
<dbReference type="Gene3D" id="3.40.50.300">
    <property type="entry name" value="P-loop containing nucleotide triphosphate hydrolases"/>
    <property type="match status" value="1"/>
</dbReference>
<dbReference type="EMBL" id="KV428577">
    <property type="protein sequence ID" value="KZT31451.1"/>
    <property type="molecule type" value="Genomic_DNA"/>
</dbReference>
<gene>
    <name evidence="3" type="ORF">SISSUDRAFT_995110</name>
</gene>
<dbReference type="PANTHER" id="PTHR10492:SF57">
    <property type="entry name" value="ATP-DEPENDENT DNA HELICASE"/>
    <property type="match status" value="1"/>
</dbReference>
<protein>
    <recommendedName>
        <fullName evidence="1">ATP-dependent DNA helicase</fullName>
        <ecNumber evidence="1">5.6.2.3</ecNumber>
    </recommendedName>
</protein>
<keyword evidence="1" id="KW-0227">DNA damage</keyword>
<dbReference type="InterPro" id="IPR027417">
    <property type="entry name" value="P-loop_NTPase"/>
</dbReference>
<feature type="domain" description="DNA helicase Pif1-like DEAD-box helicase" evidence="2">
    <location>
        <begin position="80"/>
        <end position="185"/>
    </location>
</feature>
<dbReference type="GO" id="GO:0043139">
    <property type="term" value="F:5'-3' DNA helicase activity"/>
    <property type="evidence" value="ECO:0007669"/>
    <property type="project" value="UniProtKB-EC"/>
</dbReference>
<dbReference type="GO" id="GO:0000723">
    <property type="term" value="P:telomere maintenance"/>
    <property type="evidence" value="ECO:0007669"/>
    <property type="project" value="InterPro"/>
</dbReference>
<dbReference type="PANTHER" id="PTHR10492">
    <property type="match status" value="1"/>
</dbReference>
<keyword evidence="1" id="KW-0347">Helicase</keyword>
<dbReference type="AlphaFoldDB" id="A0A165WRI2"/>
<keyword evidence="1" id="KW-0378">Hydrolase</keyword>
<dbReference type="GO" id="GO:0006310">
    <property type="term" value="P:DNA recombination"/>
    <property type="evidence" value="ECO:0007669"/>
    <property type="project" value="UniProtKB-KW"/>
</dbReference>
<name>A0A165WRI2_9AGAM</name>
<dbReference type="GO" id="GO:0006281">
    <property type="term" value="P:DNA repair"/>
    <property type="evidence" value="ECO:0007669"/>
    <property type="project" value="UniProtKB-KW"/>
</dbReference>
<dbReference type="OrthoDB" id="3366231at2759"/>
<reference evidence="3 4" key="1">
    <citation type="journal article" date="2016" name="Mol. Biol. Evol.">
        <title>Comparative Genomics of Early-Diverging Mushroom-Forming Fungi Provides Insights into the Origins of Lignocellulose Decay Capabilities.</title>
        <authorList>
            <person name="Nagy L.G."/>
            <person name="Riley R."/>
            <person name="Tritt A."/>
            <person name="Adam C."/>
            <person name="Daum C."/>
            <person name="Floudas D."/>
            <person name="Sun H."/>
            <person name="Yadav J.S."/>
            <person name="Pangilinan J."/>
            <person name="Larsson K.H."/>
            <person name="Matsuura K."/>
            <person name="Barry K."/>
            <person name="Labutti K."/>
            <person name="Kuo R."/>
            <person name="Ohm R.A."/>
            <person name="Bhattacharya S.S."/>
            <person name="Shirouzu T."/>
            <person name="Yoshinaga Y."/>
            <person name="Martin F.M."/>
            <person name="Grigoriev I.V."/>
            <person name="Hibbett D.S."/>
        </authorList>
    </citation>
    <scope>NUCLEOTIDE SEQUENCE [LARGE SCALE GENOMIC DNA]</scope>
    <source>
        <strain evidence="3 4">HHB10207 ss-3</strain>
    </source>
</reference>
<dbReference type="InterPro" id="IPR010285">
    <property type="entry name" value="DNA_helicase_pif1-like_DEAD"/>
</dbReference>